<reference evidence="7 8" key="1">
    <citation type="submission" date="2016-03" db="EMBL/GenBank/DDBJ databases">
        <title>EvidentialGene: Evidence-directed Construction of Genes on Genomes.</title>
        <authorList>
            <person name="Gilbert D.G."/>
            <person name="Choi J.-H."/>
            <person name="Mockaitis K."/>
            <person name="Colbourne J."/>
            <person name="Pfrender M."/>
        </authorList>
    </citation>
    <scope>NUCLEOTIDE SEQUENCE [LARGE SCALE GENOMIC DNA]</scope>
    <source>
        <strain evidence="7 8">Xinb3</strain>
        <tissue evidence="7">Complete organism</tissue>
    </source>
</reference>
<name>A0A164RLT7_9CRUS</name>
<dbReference type="PANTHER" id="PTHR22799">
    <property type="entry name" value="TETRANECTIN-RELATED"/>
    <property type="match status" value="1"/>
</dbReference>
<sequence>AVGILSELADSKTALAERNNTEDVEYCPEHLDERVPCAEVGNSCYCFSKLQKNWTSAQEFCRKNDMFLLSLETQNETDFINNYIQNSGLPKDFYWTSGSDEANEGQWIWTSTLENVTVTNWRNNQPDGGKKENCLYLHSRDDFKWGDWMCNLSQYFICEW</sequence>
<keyword evidence="2" id="KW-0964">Secreted</keyword>
<dbReference type="SMART" id="SM00034">
    <property type="entry name" value="CLECT"/>
    <property type="match status" value="1"/>
</dbReference>
<dbReference type="PROSITE" id="PS50041">
    <property type="entry name" value="C_TYPE_LECTIN_2"/>
    <property type="match status" value="1"/>
</dbReference>
<protein>
    <submittedName>
        <fullName evidence="7">Putative C-type lectin domain family 4 member D</fullName>
    </submittedName>
</protein>
<dbReference type="SUPFAM" id="SSF56436">
    <property type="entry name" value="C-type lectin-like"/>
    <property type="match status" value="1"/>
</dbReference>
<dbReference type="PROSITE" id="PS00615">
    <property type="entry name" value="C_TYPE_LECTIN_1"/>
    <property type="match status" value="1"/>
</dbReference>
<dbReference type="Proteomes" id="UP000076858">
    <property type="component" value="Unassembled WGS sequence"/>
</dbReference>
<dbReference type="InterPro" id="IPR016186">
    <property type="entry name" value="C-type_lectin-like/link_sf"/>
</dbReference>
<dbReference type="CDD" id="cd00037">
    <property type="entry name" value="CLECT"/>
    <property type="match status" value="1"/>
</dbReference>
<dbReference type="EMBL" id="LRGB01002190">
    <property type="protein sequence ID" value="KZS08763.1"/>
    <property type="molecule type" value="Genomic_DNA"/>
</dbReference>
<dbReference type="GO" id="GO:0030246">
    <property type="term" value="F:carbohydrate binding"/>
    <property type="evidence" value="ECO:0007669"/>
    <property type="project" value="UniProtKB-KW"/>
</dbReference>
<evidence type="ECO:0000313" key="8">
    <source>
        <dbReference type="Proteomes" id="UP000076858"/>
    </source>
</evidence>
<dbReference type="GO" id="GO:0008083">
    <property type="term" value="F:growth factor activity"/>
    <property type="evidence" value="ECO:0007669"/>
    <property type="project" value="TreeGrafter"/>
</dbReference>
<dbReference type="STRING" id="35525.A0A164RLT7"/>
<evidence type="ECO:0000259" key="6">
    <source>
        <dbReference type="PROSITE" id="PS50041"/>
    </source>
</evidence>
<evidence type="ECO:0000256" key="3">
    <source>
        <dbReference type="ARBA" id="ARBA00022729"/>
    </source>
</evidence>
<dbReference type="InterPro" id="IPR001304">
    <property type="entry name" value="C-type_lectin-like"/>
</dbReference>
<evidence type="ECO:0000313" key="7">
    <source>
        <dbReference type="EMBL" id="KZS08763.1"/>
    </source>
</evidence>
<feature type="domain" description="C-type lectin" evidence="6">
    <location>
        <begin position="40"/>
        <end position="159"/>
    </location>
</feature>
<comment type="subcellular location">
    <subcellularLocation>
        <location evidence="1">Secreted</location>
    </subcellularLocation>
</comment>
<feature type="non-terminal residue" evidence="7">
    <location>
        <position position="1"/>
    </location>
</feature>
<dbReference type="AlphaFoldDB" id="A0A164RLT7"/>
<dbReference type="OrthoDB" id="6746664at2759"/>
<comment type="caution">
    <text evidence="7">The sequence shown here is derived from an EMBL/GenBank/DDBJ whole genome shotgun (WGS) entry which is preliminary data.</text>
</comment>
<keyword evidence="4 7" id="KW-0430">Lectin</keyword>
<dbReference type="GO" id="GO:0005615">
    <property type="term" value="C:extracellular space"/>
    <property type="evidence" value="ECO:0007669"/>
    <property type="project" value="TreeGrafter"/>
</dbReference>
<dbReference type="Pfam" id="PF00059">
    <property type="entry name" value="Lectin_C"/>
    <property type="match status" value="1"/>
</dbReference>
<gene>
    <name evidence="7" type="ORF">APZ42_027445</name>
</gene>
<dbReference type="InterPro" id="IPR018378">
    <property type="entry name" value="C-type_lectin_CS"/>
</dbReference>
<evidence type="ECO:0000256" key="4">
    <source>
        <dbReference type="ARBA" id="ARBA00022734"/>
    </source>
</evidence>
<organism evidence="7 8">
    <name type="scientific">Daphnia magna</name>
    <dbReference type="NCBI Taxonomy" id="35525"/>
    <lineage>
        <taxon>Eukaryota</taxon>
        <taxon>Metazoa</taxon>
        <taxon>Ecdysozoa</taxon>
        <taxon>Arthropoda</taxon>
        <taxon>Crustacea</taxon>
        <taxon>Branchiopoda</taxon>
        <taxon>Diplostraca</taxon>
        <taxon>Cladocera</taxon>
        <taxon>Anomopoda</taxon>
        <taxon>Daphniidae</taxon>
        <taxon>Daphnia</taxon>
    </lineage>
</organism>
<dbReference type="InterPro" id="IPR051663">
    <property type="entry name" value="CLec_Tetranectin-domain"/>
</dbReference>
<keyword evidence="5" id="KW-1015">Disulfide bond</keyword>
<keyword evidence="3" id="KW-0732">Signal</keyword>
<keyword evidence="8" id="KW-1185">Reference proteome</keyword>
<evidence type="ECO:0000256" key="2">
    <source>
        <dbReference type="ARBA" id="ARBA00022525"/>
    </source>
</evidence>
<evidence type="ECO:0000256" key="1">
    <source>
        <dbReference type="ARBA" id="ARBA00004613"/>
    </source>
</evidence>
<proteinExistence type="predicted"/>
<dbReference type="PANTHER" id="PTHR22799:SF1">
    <property type="entry name" value="C-TYPE LECTIN DOMAIN FAMILY 11 MEMBER A"/>
    <property type="match status" value="1"/>
</dbReference>
<dbReference type="InterPro" id="IPR016187">
    <property type="entry name" value="CTDL_fold"/>
</dbReference>
<evidence type="ECO:0000256" key="5">
    <source>
        <dbReference type="ARBA" id="ARBA00023157"/>
    </source>
</evidence>
<accession>A0A164RLT7</accession>
<dbReference type="Gene3D" id="3.10.100.10">
    <property type="entry name" value="Mannose-Binding Protein A, subunit A"/>
    <property type="match status" value="1"/>
</dbReference>